<keyword evidence="2" id="KW-0719">Serine esterase</keyword>
<dbReference type="SUPFAM" id="SSF53474">
    <property type="entry name" value="alpha/beta-Hydrolases"/>
    <property type="match status" value="1"/>
</dbReference>
<name>A0ABY8G3U8_9GAMM</name>
<evidence type="ECO:0000256" key="3">
    <source>
        <dbReference type="ARBA" id="ARBA00022723"/>
    </source>
</evidence>
<dbReference type="Proteomes" id="UP001219630">
    <property type="component" value="Chromosome"/>
</dbReference>
<dbReference type="InterPro" id="IPR011118">
    <property type="entry name" value="Tannase/feruloyl_esterase"/>
</dbReference>
<feature type="chain" id="PRO_5047352144" evidence="8">
    <location>
        <begin position="33"/>
        <end position="581"/>
    </location>
</feature>
<dbReference type="RefSeq" id="WP_125260930.1">
    <property type="nucleotide sequence ID" value="NZ_CP114280.1"/>
</dbReference>
<proteinExistence type="inferred from homology"/>
<evidence type="ECO:0000313" key="9">
    <source>
        <dbReference type="EMBL" id="WFN54603.1"/>
    </source>
</evidence>
<dbReference type="InterPro" id="IPR029058">
    <property type="entry name" value="AB_hydrolase_fold"/>
</dbReference>
<keyword evidence="6" id="KW-0106">Calcium</keyword>
<keyword evidence="4 8" id="KW-0732">Signal</keyword>
<evidence type="ECO:0000256" key="4">
    <source>
        <dbReference type="ARBA" id="ARBA00022729"/>
    </source>
</evidence>
<evidence type="ECO:0000256" key="2">
    <source>
        <dbReference type="ARBA" id="ARBA00022487"/>
    </source>
</evidence>
<evidence type="ECO:0000256" key="6">
    <source>
        <dbReference type="ARBA" id="ARBA00022837"/>
    </source>
</evidence>
<reference evidence="9 10" key="1">
    <citation type="submission" date="2022-12" db="EMBL/GenBank/DDBJ databases">
        <title>Complete genome sequencing of Dickeya lacustris type strain LMG30899.</title>
        <authorList>
            <person name="Dobhal S."/>
            <person name="Arizala D."/>
            <person name="Arif M."/>
        </authorList>
    </citation>
    <scope>NUCLEOTIDE SEQUENCE [LARGE SCALE GENOMIC DNA]</scope>
    <source>
        <strain evidence="9 10">LMG30899</strain>
    </source>
</reference>
<sequence length="581" mass="62365">MSQPFIRIRYLSTLAGSLTLLFSTLHTLPAQADAVHVQKSALPSLNVIKATRACSDLTQIDLTRIAGAGSKITQATETSQNGLTYCTVDGVLAPEIGFRVQLPKESWTQRYLQVGCGGLCGSISTTPGAAEGCAPLNAGGFVIAGSDMGHGQASANSGEFGADPQKRADFAYRGVHLTAVAAKTLIDAYYGHKAAYSYFTGCSDGGREALVEAQRFPEDFNGIIAGAPAMNFLAQNAIFHAWQYVANHDAHGNAILLSSRLPLIHNAVLAACDTLDGQTDGLIADPRVCHFNPDVLLCKGDNADTTQCLTQQEVDVVQRFYNGPIDPQTGEHLTAGGPMPGSELGWTVYVPATATGKVMSDSVSLAVLRYLAFTTTSPTFTLAEMTFDRATFDRLRPQHALYDATNTDLSRFYNAGNKLILWHGLSDPHISPVNTISYHETLEQVMGTSRTQAFERLYLLPGVQHCSGGEGPSKIDLLTPIMNWVENGVAPQAIVTTQTSGDDHSGFGLPGANAPVADTSTQAETIVRTRPVYPFPYIAVYKGQGDVNSAASYTRSGPLTREKSRQWMGSDFYRPYRGVTH</sequence>
<accession>A0ABY8G3U8</accession>
<keyword evidence="5 9" id="KW-0378">Hydrolase</keyword>
<dbReference type="GO" id="GO:0016787">
    <property type="term" value="F:hydrolase activity"/>
    <property type="evidence" value="ECO:0007669"/>
    <property type="project" value="UniProtKB-KW"/>
</dbReference>
<organism evidence="9 10">
    <name type="scientific">Dickeya lacustris</name>
    <dbReference type="NCBI Taxonomy" id="2259638"/>
    <lineage>
        <taxon>Bacteria</taxon>
        <taxon>Pseudomonadati</taxon>
        <taxon>Pseudomonadota</taxon>
        <taxon>Gammaproteobacteria</taxon>
        <taxon>Enterobacterales</taxon>
        <taxon>Pectobacteriaceae</taxon>
        <taxon>Dickeya</taxon>
    </lineage>
</organism>
<evidence type="ECO:0000256" key="5">
    <source>
        <dbReference type="ARBA" id="ARBA00022801"/>
    </source>
</evidence>
<feature type="signal peptide" evidence="8">
    <location>
        <begin position="1"/>
        <end position="32"/>
    </location>
</feature>
<keyword evidence="7" id="KW-1015">Disulfide bond</keyword>
<evidence type="ECO:0000313" key="10">
    <source>
        <dbReference type="Proteomes" id="UP001219630"/>
    </source>
</evidence>
<dbReference type="EMBL" id="CP114280">
    <property type="protein sequence ID" value="WFN54603.1"/>
    <property type="molecule type" value="Genomic_DNA"/>
</dbReference>
<keyword evidence="3" id="KW-0479">Metal-binding</keyword>
<evidence type="ECO:0000256" key="1">
    <source>
        <dbReference type="ARBA" id="ARBA00006249"/>
    </source>
</evidence>
<keyword evidence="10" id="KW-1185">Reference proteome</keyword>
<dbReference type="PANTHER" id="PTHR33938:SF15">
    <property type="entry name" value="FERULOYL ESTERASE B-RELATED"/>
    <property type="match status" value="1"/>
</dbReference>
<evidence type="ECO:0000256" key="8">
    <source>
        <dbReference type="SAM" id="SignalP"/>
    </source>
</evidence>
<dbReference type="PANTHER" id="PTHR33938">
    <property type="entry name" value="FERULOYL ESTERASE B-RELATED"/>
    <property type="match status" value="1"/>
</dbReference>
<gene>
    <name evidence="9" type="ORF">O1Q98_13115</name>
</gene>
<protein>
    <submittedName>
        <fullName evidence="9">Tannase/feruloyl esterase family alpha/beta hydrolase</fullName>
    </submittedName>
</protein>
<comment type="similarity">
    <text evidence="1">Belongs to the tannase family.</text>
</comment>
<dbReference type="Pfam" id="PF07519">
    <property type="entry name" value="Tannase"/>
    <property type="match status" value="1"/>
</dbReference>
<evidence type="ECO:0000256" key="7">
    <source>
        <dbReference type="ARBA" id="ARBA00023157"/>
    </source>
</evidence>